<dbReference type="Pfam" id="PF05542">
    <property type="entry name" value="DUF760"/>
    <property type="match status" value="2"/>
</dbReference>
<organism evidence="3">
    <name type="scientific">Fibrocapsa japonica</name>
    <dbReference type="NCBI Taxonomy" id="94617"/>
    <lineage>
        <taxon>Eukaryota</taxon>
        <taxon>Sar</taxon>
        <taxon>Stramenopiles</taxon>
        <taxon>Ochrophyta</taxon>
        <taxon>Raphidophyceae</taxon>
        <taxon>Chattonellales</taxon>
        <taxon>Chattonellaceae</taxon>
        <taxon>Fibrocapsa</taxon>
    </lineage>
</organism>
<evidence type="ECO:0000313" key="3">
    <source>
        <dbReference type="EMBL" id="CAD9866985.1"/>
    </source>
</evidence>
<dbReference type="InterPro" id="IPR008479">
    <property type="entry name" value="DUF760"/>
</dbReference>
<reference evidence="3" key="1">
    <citation type="submission" date="2021-01" db="EMBL/GenBank/DDBJ databases">
        <authorList>
            <person name="Corre E."/>
            <person name="Pelletier E."/>
            <person name="Niang G."/>
            <person name="Scheremetjew M."/>
            <person name="Finn R."/>
            <person name="Kale V."/>
            <person name="Holt S."/>
            <person name="Cochrane G."/>
            <person name="Meng A."/>
            <person name="Brown T."/>
            <person name="Cohen L."/>
        </authorList>
    </citation>
    <scope>NUCLEOTIDE SEQUENCE</scope>
    <source>
        <strain evidence="3">CCMP1661</strain>
    </source>
</reference>
<evidence type="ECO:0000256" key="2">
    <source>
        <dbReference type="SAM" id="MobiDB-lite"/>
    </source>
</evidence>
<dbReference type="PANTHER" id="PTHR33598:SF4">
    <property type="entry name" value="OS02G0833400 PROTEIN"/>
    <property type="match status" value="1"/>
</dbReference>
<evidence type="ECO:0000256" key="1">
    <source>
        <dbReference type="SAM" id="Coils"/>
    </source>
</evidence>
<feature type="compositionally biased region" description="Basic and acidic residues" evidence="2">
    <location>
        <begin position="1"/>
        <end position="20"/>
    </location>
</feature>
<feature type="region of interest" description="Disordered" evidence="2">
    <location>
        <begin position="1"/>
        <end position="21"/>
    </location>
</feature>
<feature type="coiled-coil region" evidence="1">
    <location>
        <begin position="273"/>
        <end position="300"/>
    </location>
</feature>
<keyword evidence="1" id="KW-0175">Coiled coil</keyword>
<accession>A0A7S2XZ97</accession>
<feature type="region of interest" description="Disordered" evidence="2">
    <location>
        <begin position="66"/>
        <end position="85"/>
    </location>
</feature>
<proteinExistence type="predicted"/>
<sequence length="389" mass="42424">MDESEAKGEVEASSEDEKGRNALQKLFFAAANKFLEQEEEKAAAQEVQGGDEQAVEIHQFLQGGLGDEQQEEGGGGGGEEQEDQVTVWEEEEEAYVVGVDSDVVGGTGYGLGEGSVALSYRSDNGTRDAEFYFSGEMKDKINPYVDVITRLSPGELIGRFVRSAPPRVQDAVTQTVAGLLGSMGPPAFQTSTVTTSMALANMMFQLQMTGYMFRNAEYRLSLAQSIRGSAGLLPGEAIEEAGKNVPALPQIQGTIKLITENGQEIEVDANAYMGELRQEVETLRAELAKIEEAKELETEENLLNYVKNMPEEQMQQLTSNMSPEVLDAMSQLVEIVSNTMGTSMVGANTLTHQTGSAMAQLCLWQLVIGYNLREVEAREELQKKFEASK</sequence>
<protein>
    <submittedName>
        <fullName evidence="3">Uncharacterized protein</fullName>
    </submittedName>
</protein>
<dbReference type="PANTHER" id="PTHR33598">
    <property type="entry name" value="OS02G0833400 PROTEIN"/>
    <property type="match status" value="1"/>
</dbReference>
<name>A0A7S2XZ97_9STRA</name>
<dbReference type="AlphaFoldDB" id="A0A7S2XZ97"/>
<dbReference type="EMBL" id="HBHR01015678">
    <property type="protein sequence ID" value="CAD9866985.1"/>
    <property type="molecule type" value="Transcribed_RNA"/>
</dbReference>
<gene>
    <name evidence="3" type="ORF">FJAP1339_LOCUS7825</name>
</gene>